<dbReference type="RefSeq" id="WP_101466825.1">
    <property type="nucleotide sequence ID" value="NZ_PJMW01000002.1"/>
</dbReference>
<dbReference type="InterPro" id="IPR016047">
    <property type="entry name" value="M23ase_b-sheet_dom"/>
</dbReference>
<feature type="domain" description="M23ase beta-sheet core" evidence="1">
    <location>
        <begin position="77"/>
        <end position="173"/>
    </location>
</feature>
<proteinExistence type="predicted"/>
<comment type="caution">
    <text evidence="2">The sequence shown here is derived from an EMBL/GenBank/DDBJ whole genome shotgun (WGS) entry which is preliminary data.</text>
</comment>
<protein>
    <submittedName>
        <fullName evidence="2">Peptidase M23-like protein</fullName>
    </submittedName>
</protein>
<dbReference type="PANTHER" id="PTHR21666:SF270">
    <property type="entry name" value="MUREIN HYDROLASE ACTIVATOR ENVC"/>
    <property type="match status" value="1"/>
</dbReference>
<keyword evidence="3" id="KW-1185">Reference proteome</keyword>
<evidence type="ECO:0000259" key="1">
    <source>
        <dbReference type="Pfam" id="PF01551"/>
    </source>
</evidence>
<dbReference type="Pfam" id="PF01551">
    <property type="entry name" value="Peptidase_M23"/>
    <property type="match status" value="1"/>
</dbReference>
<dbReference type="InterPro" id="IPR011055">
    <property type="entry name" value="Dup_hybrid_motif"/>
</dbReference>
<dbReference type="PANTHER" id="PTHR21666">
    <property type="entry name" value="PEPTIDASE-RELATED"/>
    <property type="match status" value="1"/>
</dbReference>
<gene>
    <name evidence="2" type="ORF">ATK86_5437</name>
</gene>
<dbReference type="CDD" id="cd12797">
    <property type="entry name" value="M23_peptidase"/>
    <property type="match status" value="1"/>
</dbReference>
<dbReference type="Proteomes" id="UP000233766">
    <property type="component" value="Unassembled WGS sequence"/>
</dbReference>
<organism evidence="2 3">
    <name type="scientific">Nocardia fluminea</name>
    <dbReference type="NCBI Taxonomy" id="134984"/>
    <lineage>
        <taxon>Bacteria</taxon>
        <taxon>Bacillati</taxon>
        <taxon>Actinomycetota</taxon>
        <taxon>Actinomycetes</taxon>
        <taxon>Mycobacteriales</taxon>
        <taxon>Nocardiaceae</taxon>
        <taxon>Nocardia</taxon>
    </lineage>
</organism>
<reference evidence="2 3" key="1">
    <citation type="submission" date="2017-12" db="EMBL/GenBank/DDBJ databases">
        <title>Sequencing the genomes of 1000 Actinobacteria strains.</title>
        <authorList>
            <person name="Klenk H.-P."/>
        </authorList>
    </citation>
    <scope>NUCLEOTIDE SEQUENCE [LARGE SCALE GENOMIC DNA]</scope>
    <source>
        <strain evidence="2 3">DSM 44489</strain>
    </source>
</reference>
<dbReference type="SUPFAM" id="SSF51261">
    <property type="entry name" value="Duplicated hybrid motif"/>
    <property type="match status" value="1"/>
</dbReference>
<accession>A0A2N3VHB0</accession>
<evidence type="ECO:0000313" key="2">
    <source>
        <dbReference type="EMBL" id="PKV80993.1"/>
    </source>
</evidence>
<sequence>MAAPLAPDVAHGVEPAAAPFGLAGLPVEVVGPLAQAEQFIEDLQRQPVPAPSQAVAPPAALPLAGDISSVFGARWGQFHSGVDIADALGTPIRSALGGTVLEAGPASGFGQWIRVGQDDGTTAVYGHINDIYVQEGQRVNAGDVIASVGNRGISTGPHLHLEIWDQDGVKIDPLPWMASKGIVMEQHWGAD</sequence>
<dbReference type="OrthoDB" id="1099523at2"/>
<dbReference type="InterPro" id="IPR050570">
    <property type="entry name" value="Cell_wall_metabolism_enzyme"/>
</dbReference>
<dbReference type="AlphaFoldDB" id="A0A2N3VHB0"/>
<dbReference type="EMBL" id="PJMW01000002">
    <property type="protein sequence ID" value="PKV80993.1"/>
    <property type="molecule type" value="Genomic_DNA"/>
</dbReference>
<dbReference type="Gene3D" id="2.70.70.10">
    <property type="entry name" value="Glucose Permease (Domain IIA)"/>
    <property type="match status" value="1"/>
</dbReference>
<dbReference type="GO" id="GO:0004222">
    <property type="term" value="F:metalloendopeptidase activity"/>
    <property type="evidence" value="ECO:0007669"/>
    <property type="project" value="TreeGrafter"/>
</dbReference>
<name>A0A2N3VHB0_9NOCA</name>
<evidence type="ECO:0000313" key="3">
    <source>
        <dbReference type="Proteomes" id="UP000233766"/>
    </source>
</evidence>